<dbReference type="GO" id="GO:0008360">
    <property type="term" value="P:regulation of cell shape"/>
    <property type="evidence" value="ECO:0007669"/>
    <property type="project" value="InterPro"/>
</dbReference>
<protein>
    <submittedName>
        <fullName evidence="3">Rod shape-determining protein MreC</fullName>
    </submittedName>
</protein>
<reference evidence="3 4" key="1">
    <citation type="submission" date="2018-08" db="EMBL/GenBank/DDBJ databases">
        <title>Survival mechanisms of Campylobacter hepaticus identified by genomic analysis and comparative transcriptomic analysis of in vivo and in vitro derived bacteria.</title>
        <authorList>
            <person name="Van T.T.H."/>
            <person name="Moore R.J."/>
        </authorList>
    </citation>
    <scope>NUCLEOTIDE SEQUENCE [LARGE SCALE GENOMIC DNA]</scope>
    <source>
        <strain evidence="3 4">54L</strain>
    </source>
</reference>
<evidence type="ECO:0000313" key="3">
    <source>
        <dbReference type="EMBL" id="RQD88743.1"/>
    </source>
</evidence>
<name>A0A424Z356_9BACT</name>
<feature type="domain" description="Rod shape-determining protein MreC beta-barrel core" evidence="2">
    <location>
        <begin position="153"/>
        <end position="246"/>
    </location>
</feature>
<proteinExistence type="predicted"/>
<keyword evidence="1" id="KW-0472">Membrane</keyword>
<accession>A0A424Z356</accession>
<keyword evidence="1" id="KW-1133">Transmembrane helix</keyword>
<dbReference type="PANTHER" id="PTHR34138:SF1">
    <property type="entry name" value="CELL SHAPE-DETERMINING PROTEIN MREC"/>
    <property type="match status" value="1"/>
</dbReference>
<dbReference type="RefSeq" id="WP_124134167.1">
    <property type="nucleotide sequence ID" value="NZ_QURW01000001.1"/>
</dbReference>
<dbReference type="EMBL" id="QURW01000001">
    <property type="protein sequence ID" value="RQD88743.1"/>
    <property type="molecule type" value="Genomic_DNA"/>
</dbReference>
<feature type="transmembrane region" description="Helical" evidence="1">
    <location>
        <begin position="6"/>
        <end position="25"/>
    </location>
</feature>
<gene>
    <name evidence="3" type="primary">mreC</name>
    <name evidence="3" type="ORF">DZD40_00640</name>
</gene>
<dbReference type="STRING" id="1813019.A2J15_01695"/>
<dbReference type="Proteomes" id="UP000286095">
    <property type="component" value="Unassembled WGS sequence"/>
</dbReference>
<dbReference type="InterPro" id="IPR007221">
    <property type="entry name" value="MreC"/>
</dbReference>
<dbReference type="Pfam" id="PF04085">
    <property type="entry name" value="MreC"/>
    <property type="match status" value="1"/>
</dbReference>
<comment type="caution">
    <text evidence="3">The sequence shown here is derived from an EMBL/GenBank/DDBJ whole genome shotgun (WGS) entry which is preliminary data.</text>
</comment>
<evidence type="ECO:0000256" key="1">
    <source>
        <dbReference type="SAM" id="Phobius"/>
    </source>
</evidence>
<organism evidence="3 4">
    <name type="scientific">Campylobacter hepaticus</name>
    <dbReference type="NCBI Taxonomy" id="1813019"/>
    <lineage>
        <taxon>Bacteria</taxon>
        <taxon>Pseudomonadati</taxon>
        <taxon>Campylobacterota</taxon>
        <taxon>Epsilonproteobacteria</taxon>
        <taxon>Campylobacterales</taxon>
        <taxon>Campylobacteraceae</taxon>
        <taxon>Campylobacter</taxon>
    </lineage>
</organism>
<dbReference type="InterPro" id="IPR042175">
    <property type="entry name" value="Cell/Rod_MreC_2"/>
</dbReference>
<sequence length="249" mass="28551">MKNKIFYVLILAFLVFISFYYGGLVKQNVLRINDLVISNFYNIKDYLGESISQHFNQIEQIQKLKIRNKELEDIAVKVTSFANQLNRILEDQNSTKYLPQVSLTRVISYVQLNDYKKLWLDWNKIPISKNRGLIYQGYTAGIAINKNGRAMALLQGDDQCVFSVYIGKLKAPGLIQGEDGKLMVKFIPKWAKINIGDEILTSGLDNIFFSDIPVGIVSKINDEDMYQSVEVKPYIQISIPNYLYVVDSL</sequence>
<dbReference type="InterPro" id="IPR055342">
    <property type="entry name" value="MreC_beta-barrel_core"/>
</dbReference>
<dbReference type="Gene3D" id="2.40.10.350">
    <property type="entry name" value="Rod shape-determining protein MreC, domain 2"/>
    <property type="match status" value="1"/>
</dbReference>
<dbReference type="AlphaFoldDB" id="A0A424Z356"/>
<evidence type="ECO:0000313" key="4">
    <source>
        <dbReference type="Proteomes" id="UP000286095"/>
    </source>
</evidence>
<dbReference type="GO" id="GO:0005886">
    <property type="term" value="C:plasma membrane"/>
    <property type="evidence" value="ECO:0007669"/>
    <property type="project" value="TreeGrafter"/>
</dbReference>
<dbReference type="NCBIfam" id="NF010507">
    <property type="entry name" value="PRK13922.10-6"/>
    <property type="match status" value="1"/>
</dbReference>
<keyword evidence="1" id="KW-0812">Transmembrane</keyword>
<dbReference type="PANTHER" id="PTHR34138">
    <property type="entry name" value="CELL SHAPE-DETERMINING PROTEIN MREC"/>
    <property type="match status" value="1"/>
</dbReference>
<evidence type="ECO:0000259" key="2">
    <source>
        <dbReference type="Pfam" id="PF04085"/>
    </source>
</evidence>